<evidence type="ECO:0000256" key="2">
    <source>
        <dbReference type="ARBA" id="ARBA00022980"/>
    </source>
</evidence>
<keyword evidence="2 4" id="KW-0689">Ribosomal protein</keyword>
<dbReference type="GO" id="GO:0006412">
    <property type="term" value="P:translation"/>
    <property type="evidence" value="ECO:0007669"/>
    <property type="project" value="InterPro"/>
</dbReference>
<reference evidence="5" key="1">
    <citation type="submission" date="2021-09" db="EMBL/GenBank/DDBJ databases">
        <authorList>
            <consortium name="AG Swart"/>
            <person name="Singh M."/>
            <person name="Singh A."/>
            <person name="Seah K."/>
            <person name="Emmerich C."/>
        </authorList>
    </citation>
    <scope>NUCLEOTIDE SEQUENCE</scope>
    <source>
        <strain evidence="5">ATCC30299</strain>
    </source>
</reference>
<name>A0AAU9J3U5_9CILI</name>
<comment type="caution">
    <text evidence="5">The sequence shown here is derived from an EMBL/GenBank/DDBJ whole genome shotgun (WGS) entry which is preliminary data.</text>
</comment>
<proteinExistence type="inferred from homology"/>
<evidence type="ECO:0000256" key="4">
    <source>
        <dbReference type="RuleBase" id="RU003919"/>
    </source>
</evidence>
<evidence type="ECO:0000256" key="3">
    <source>
        <dbReference type="ARBA" id="ARBA00023274"/>
    </source>
</evidence>
<dbReference type="EMBL" id="CAJZBQ010000021">
    <property type="protein sequence ID" value="CAG9318976.1"/>
    <property type="molecule type" value="Genomic_DNA"/>
</dbReference>
<dbReference type="PANTHER" id="PTHR23321">
    <property type="entry name" value="RIBOSOMAL PROTEIN S15, BACTERIAL AND ORGANELLAR"/>
    <property type="match status" value="1"/>
</dbReference>
<evidence type="ECO:0000256" key="1">
    <source>
        <dbReference type="ARBA" id="ARBA00008434"/>
    </source>
</evidence>
<dbReference type="Pfam" id="PF00312">
    <property type="entry name" value="Ribosomal_S15"/>
    <property type="match status" value="1"/>
</dbReference>
<gene>
    <name evidence="5" type="ORF">BSTOLATCC_MIC22333</name>
</gene>
<dbReference type="InterPro" id="IPR009068">
    <property type="entry name" value="uS15_NS1_RNA-bd_sf"/>
</dbReference>
<dbReference type="GO" id="GO:0005737">
    <property type="term" value="C:cytoplasm"/>
    <property type="evidence" value="ECO:0007669"/>
    <property type="project" value="UniProtKB-ARBA"/>
</dbReference>
<organism evidence="5 6">
    <name type="scientific">Blepharisma stoltei</name>
    <dbReference type="NCBI Taxonomy" id="1481888"/>
    <lineage>
        <taxon>Eukaryota</taxon>
        <taxon>Sar</taxon>
        <taxon>Alveolata</taxon>
        <taxon>Ciliophora</taxon>
        <taxon>Postciliodesmatophora</taxon>
        <taxon>Heterotrichea</taxon>
        <taxon>Heterotrichida</taxon>
        <taxon>Blepharismidae</taxon>
        <taxon>Blepharisma</taxon>
    </lineage>
</organism>
<protein>
    <recommendedName>
        <fullName evidence="7">30S ribosomal protein S15, chloroplastic</fullName>
    </recommendedName>
</protein>
<dbReference type="SMART" id="SM01387">
    <property type="entry name" value="Ribosomal_S15"/>
    <property type="match status" value="1"/>
</dbReference>
<dbReference type="PANTHER" id="PTHR23321:SF26">
    <property type="entry name" value="SMALL RIBOSOMAL SUBUNIT PROTEIN US15M"/>
    <property type="match status" value="1"/>
</dbReference>
<dbReference type="InterPro" id="IPR005290">
    <property type="entry name" value="Ribosomal_uS15_bac-type"/>
</dbReference>
<sequence>MNSINRYQLIFYSVKRLSHIIMFIRLNRVLSSFIPARSFISGTQMKSTERAREARLMRKLEGKSFVYPNEETVGFRGRQPWSPVDKRPLPSGYRGHLEAVLDEANDIVKDAYSMHNASLNEIRSARIREIIAKWGNHKKDNGDAACLVCILTEHIISLSQHMRANHNDTSAFLKLRYRLDQRRRAMMYLSRTNHHKYLEVIQELGLRDIKYPHHKEHKNIITYR</sequence>
<keyword evidence="3 4" id="KW-0687">Ribonucleoprotein</keyword>
<evidence type="ECO:0000313" key="5">
    <source>
        <dbReference type="EMBL" id="CAG9318976.1"/>
    </source>
</evidence>
<dbReference type="Gene3D" id="1.10.287.10">
    <property type="entry name" value="S15/NS1, RNA-binding"/>
    <property type="match status" value="1"/>
</dbReference>
<accession>A0AAU9J3U5</accession>
<dbReference type="InterPro" id="IPR000589">
    <property type="entry name" value="Ribosomal_uS15"/>
</dbReference>
<dbReference type="Proteomes" id="UP001162131">
    <property type="component" value="Unassembled WGS sequence"/>
</dbReference>
<comment type="similarity">
    <text evidence="1 4">Belongs to the universal ribosomal protein uS15 family.</text>
</comment>
<keyword evidence="6" id="KW-1185">Reference proteome</keyword>
<evidence type="ECO:0000313" key="6">
    <source>
        <dbReference type="Proteomes" id="UP001162131"/>
    </source>
</evidence>
<evidence type="ECO:0008006" key="7">
    <source>
        <dbReference type="Google" id="ProtNLM"/>
    </source>
</evidence>
<dbReference type="GO" id="GO:1990904">
    <property type="term" value="C:ribonucleoprotein complex"/>
    <property type="evidence" value="ECO:0007669"/>
    <property type="project" value="UniProtKB-KW"/>
</dbReference>
<dbReference type="AlphaFoldDB" id="A0AAU9J3U5"/>
<dbReference type="GO" id="GO:0005840">
    <property type="term" value="C:ribosome"/>
    <property type="evidence" value="ECO:0007669"/>
    <property type="project" value="UniProtKB-KW"/>
</dbReference>
<dbReference type="SUPFAM" id="SSF47060">
    <property type="entry name" value="S15/NS1 RNA-binding domain"/>
    <property type="match status" value="1"/>
</dbReference>
<dbReference type="GO" id="GO:0003735">
    <property type="term" value="F:structural constituent of ribosome"/>
    <property type="evidence" value="ECO:0007669"/>
    <property type="project" value="InterPro"/>
</dbReference>